<protein>
    <submittedName>
        <fullName evidence="1">Protein kinase subdomain-containing protein PKL/CAK/ACAD</fullName>
    </submittedName>
</protein>
<keyword evidence="2" id="KW-1185">Reference proteome</keyword>
<proteinExistence type="predicted"/>
<comment type="caution">
    <text evidence="1">The sequence shown here is derived from an EMBL/GenBank/DDBJ whole genome shotgun (WGS) entry which is preliminary data.</text>
</comment>
<keyword evidence="1" id="KW-0418">Kinase</keyword>
<evidence type="ECO:0000313" key="1">
    <source>
        <dbReference type="EMBL" id="KAI0050802.1"/>
    </source>
</evidence>
<name>A0ACB8S3W7_9AGAM</name>
<accession>A0ACB8S3W7</accession>
<reference evidence="1" key="2">
    <citation type="journal article" date="2022" name="New Phytol.">
        <title>Evolutionary transition to the ectomycorrhizal habit in the genomes of a hyperdiverse lineage of mushroom-forming fungi.</title>
        <authorList>
            <person name="Looney B."/>
            <person name="Miyauchi S."/>
            <person name="Morin E."/>
            <person name="Drula E."/>
            <person name="Courty P.E."/>
            <person name="Kohler A."/>
            <person name="Kuo A."/>
            <person name="LaButti K."/>
            <person name="Pangilinan J."/>
            <person name="Lipzen A."/>
            <person name="Riley R."/>
            <person name="Andreopoulos W."/>
            <person name="He G."/>
            <person name="Johnson J."/>
            <person name="Nolan M."/>
            <person name="Tritt A."/>
            <person name="Barry K.W."/>
            <person name="Grigoriev I.V."/>
            <person name="Nagy L.G."/>
            <person name="Hibbett D."/>
            <person name="Henrissat B."/>
            <person name="Matheny P.B."/>
            <person name="Labbe J."/>
            <person name="Martin F.M."/>
        </authorList>
    </citation>
    <scope>NUCLEOTIDE SEQUENCE</scope>
    <source>
        <strain evidence="1">FP105234-sp</strain>
    </source>
</reference>
<keyword evidence="1" id="KW-0808">Transferase</keyword>
<sequence length="398" mass="44655">MSQSKQPKKVGGEVGEVRANIDVAQLNAYLARHVPAVKAPVSVKQFKFGQSNPTYFLTDSSNIRFVLRKKPAGKLVSKTAHQVEREFTVLNAVHKHNRLPSTSAEHQVPVPEPIVLCEDEAVIGTPFYIMEFLDGRIFTDMQMPDVPLADRTECYLSAIRALAALSSLDPLAIGLSKFGATTPYFPRQIKSLTRVTLAQAAVEDIETGKPTGEIPGWDVLLKWYSTHLPDEGKIGTRIVHGDFKLDNLVFHSTENRVIGILDWELCTLGSPLADLANLTQNWVIDRDDLKLPVEQKDSGIFRGYKNHPEDAPARLEDLEREYCRVMKLSYPIREMVFARSWMLFRGAVIMQGIAARFARRQASSERAYLYVQLFPIIGSFARKVLEEEGYSLGPEAKL</sequence>
<reference evidence="1" key="1">
    <citation type="submission" date="2021-02" db="EMBL/GenBank/DDBJ databases">
        <authorList>
            <consortium name="DOE Joint Genome Institute"/>
            <person name="Ahrendt S."/>
            <person name="Looney B.P."/>
            <person name="Miyauchi S."/>
            <person name="Morin E."/>
            <person name="Drula E."/>
            <person name="Courty P.E."/>
            <person name="Chicoki N."/>
            <person name="Fauchery L."/>
            <person name="Kohler A."/>
            <person name="Kuo A."/>
            <person name="Labutti K."/>
            <person name="Pangilinan J."/>
            <person name="Lipzen A."/>
            <person name="Riley R."/>
            <person name="Andreopoulos W."/>
            <person name="He G."/>
            <person name="Johnson J."/>
            <person name="Barry K.W."/>
            <person name="Grigoriev I.V."/>
            <person name="Nagy L."/>
            <person name="Hibbett D."/>
            <person name="Henrissat B."/>
            <person name="Matheny P.B."/>
            <person name="Labbe J."/>
            <person name="Martin F."/>
        </authorList>
    </citation>
    <scope>NUCLEOTIDE SEQUENCE</scope>
    <source>
        <strain evidence="1">FP105234-sp</strain>
    </source>
</reference>
<dbReference type="EMBL" id="MU275858">
    <property type="protein sequence ID" value="KAI0050802.1"/>
    <property type="molecule type" value="Genomic_DNA"/>
</dbReference>
<organism evidence="1 2">
    <name type="scientific">Auriscalpium vulgare</name>
    <dbReference type="NCBI Taxonomy" id="40419"/>
    <lineage>
        <taxon>Eukaryota</taxon>
        <taxon>Fungi</taxon>
        <taxon>Dikarya</taxon>
        <taxon>Basidiomycota</taxon>
        <taxon>Agaricomycotina</taxon>
        <taxon>Agaricomycetes</taxon>
        <taxon>Russulales</taxon>
        <taxon>Auriscalpiaceae</taxon>
        <taxon>Auriscalpium</taxon>
    </lineage>
</organism>
<gene>
    <name evidence="1" type="ORF">FA95DRAFT_1486689</name>
</gene>
<dbReference type="Proteomes" id="UP000814033">
    <property type="component" value="Unassembled WGS sequence"/>
</dbReference>
<evidence type="ECO:0000313" key="2">
    <source>
        <dbReference type="Proteomes" id="UP000814033"/>
    </source>
</evidence>